<dbReference type="Proteomes" id="UP000759131">
    <property type="component" value="Unassembled WGS sequence"/>
</dbReference>
<comment type="similarity">
    <text evidence="2">Belongs to the TMEM186 family.</text>
</comment>
<keyword evidence="5" id="KW-0999">Mitochondrion inner membrane</keyword>
<evidence type="ECO:0000256" key="1">
    <source>
        <dbReference type="ARBA" id="ARBA00004448"/>
    </source>
</evidence>
<proteinExistence type="inferred from homology"/>
<keyword evidence="7" id="KW-0496">Mitochondrion</keyword>
<comment type="subcellular location">
    <subcellularLocation>
        <location evidence="1">Mitochondrion inner membrane</location>
        <topology evidence="1">Multi-pass membrane protein</topology>
    </subcellularLocation>
</comment>
<name>A0A7R9LZ54_9ACAR</name>
<dbReference type="OrthoDB" id="6147888at2759"/>
<dbReference type="PANTHER" id="PTHR13603">
    <property type="entry name" value="TRANSMEMBRANE PROTEIN 186"/>
    <property type="match status" value="1"/>
</dbReference>
<keyword evidence="4" id="KW-0812">Transmembrane</keyword>
<keyword evidence="10" id="KW-1185">Reference proteome</keyword>
<gene>
    <name evidence="9" type="ORF">OSB1V03_LOCUS22330</name>
</gene>
<evidence type="ECO:0000313" key="10">
    <source>
        <dbReference type="Proteomes" id="UP000759131"/>
    </source>
</evidence>
<evidence type="ECO:0000256" key="3">
    <source>
        <dbReference type="ARBA" id="ARBA00014604"/>
    </source>
</evidence>
<keyword evidence="8" id="KW-0472">Membrane</keyword>
<protein>
    <recommendedName>
        <fullName evidence="3">Transmembrane protein 186</fullName>
    </recommendedName>
</protein>
<dbReference type="GO" id="GO:0005743">
    <property type="term" value="C:mitochondrial inner membrane"/>
    <property type="evidence" value="ECO:0007669"/>
    <property type="project" value="UniProtKB-SubCell"/>
</dbReference>
<keyword evidence="6" id="KW-1133">Transmembrane helix</keyword>
<evidence type="ECO:0000313" key="9">
    <source>
        <dbReference type="EMBL" id="CAD7649315.1"/>
    </source>
</evidence>
<reference evidence="9" key="1">
    <citation type="submission" date="2020-11" db="EMBL/GenBank/DDBJ databases">
        <authorList>
            <person name="Tran Van P."/>
        </authorList>
    </citation>
    <scope>NUCLEOTIDE SEQUENCE</scope>
</reference>
<evidence type="ECO:0000256" key="8">
    <source>
        <dbReference type="ARBA" id="ARBA00023136"/>
    </source>
</evidence>
<sequence length="101" mass="11680">MLYVFGFFFRQLVGRVYISRDESMVRLSHLSFFGNRVDTEVEASDVVPLAVSNDRLNDFFCRIERFSCDDLLYMSLKYGGVVNREAFEQVFGKNSAIGSRK</sequence>
<organism evidence="9">
    <name type="scientific">Medioppia subpectinata</name>
    <dbReference type="NCBI Taxonomy" id="1979941"/>
    <lineage>
        <taxon>Eukaryota</taxon>
        <taxon>Metazoa</taxon>
        <taxon>Ecdysozoa</taxon>
        <taxon>Arthropoda</taxon>
        <taxon>Chelicerata</taxon>
        <taxon>Arachnida</taxon>
        <taxon>Acari</taxon>
        <taxon>Acariformes</taxon>
        <taxon>Sarcoptiformes</taxon>
        <taxon>Oribatida</taxon>
        <taxon>Brachypylina</taxon>
        <taxon>Oppioidea</taxon>
        <taxon>Oppiidae</taxon>
        <taxon>Medioppia</taxon>
    </lineage>
</organism>
<evidence type="ECO:0000256" key="2">
    <source>
        <dbReference type="ARBA" id="ARBA00007020"/>
    </source>
</evidence>
<evidence type="ECO:0000256" key="4">
    <source>
        <dbReference type="ARBA" id="ARBA00022692"/>
    </source>
</evidence>
<dbReference type="InterPro" id="IPR026571">
    <property type="entry name" value="Tmem186"/>
</dbReference>
<evidence type="ECO:0000256" key="5">
    <source>
        <dbReference type="ARBA" id="ARBA00022792"/>
    </source>
</evidence>
<dbReference type="EMBL" id="OC901544">
    <property type="protein sequence ID" value="CAD7649315.1"/>
    <property type="molecule type" value="Genomic_DNA"/>
</dbReference>
<evidence type="ECO:0000256" key="7">
    <source>
        <dbReference type="ARBA" id="ARBA00023128"/>
    </source>
</evidence>
<accession>A0A7R9LZ54</accession>
<dbReference type="EMBL" id="CAJPIZ010046969">
    <property type="protein sequence ID" value="CAG2122384.1"/>
    <property type="molecule type" value="Genomic_DNA"/>
</dbReference>
<evidence type="ECO:0000256" key="6">
    <source>
        <dbReference type="ARBA" id="ARBA00022989"/>
    </source>
</evidence>
<dbReference type="PANTHER" id="PTHR13603:SF1">
    <property type="entry name" value="TRANSMEMBRANE PROTEIN 186"/>
    <property type="match status" value="1"/>
</dbReference>
<dbReference type="AlphaFoldDB" id="A0A7R9LZ54"/>